<organism evidence="11 12">
    <name type="scientific">Psychromonas arctica</name>
    <dbReference type="NCBI Taxonomy" id="168275"/>
    <lineage>
        <taxon>Bacteria</taxon>
        <taxon>Pseudomonadati</taxon>
        <taxon>Pseudomonadota</taxon>
        <taxon>Gammaproteobacteria</taxon>
        <taxon>Alteromonadales</taxon>
        <taxon>Psychromonadaceae</taxon>
        <taxon>Psychromonas</taxon>
    </lineage>
</organism>
<feature type="transmembrane region" description="Helical" evidence="8">
    <location>
        <begin position="22"/>
        <end position="48"/>
    </location>
</feature>
<feature type="domain" description="ABC3 transporter permease C-terminal" evidence="9">
    <location>
        <begin position="272"/>
        <end position="401"/>
    </location>
</feature>
<dbReference type="NCBIfam" id="TIGR02212">
    <property type="entry name" value="lolCE"/>
    <property type="match status" value="1"/>
</dbReference>
<evidence type="ECO:0000256" key="8">
    <source>
        <dbReference type="SAM" id="Phobius"/>
    </source>
</evidence>
<dbReference type="InterPro" id="IPR025857">
    <property type="entry name" value="MacB_PCD"/>
</dbReference>
<dbReference type="InterPro" id="IPR011925">
    <property type="entry name" value="LolCE_TM"/>
</dbReference>
<comment type="caution">
    <text evidence="11">The sequence shown here is derived from an EMBL/GenBank/DDBJ whole genome shotgun (WGS) entry which is preliminary data.</text>
</comment>
<feature type="transmembrane region" description="Helical" evidence="8">
    <location>
        <begin position="270"/>
        <end position="293"/>
    </location>
</feature>
<keyword evidence="3" id="KW-0813">Transport</keyword>
<feature type="transmembrane region" description="Helical" evidence="8">
    <location>
        <begin position="371"/>
        <end position="391"/>
    </location>
</feature>
<dbReference type="Pfam" id="PF02687">
    <property type="entry name" value="FtsX"/>
    <property type="match status" value="1"/>
</dbReference>
<keyword evidence="11" id="KW-0449">Lipoprotein</keyword>
<keyword evidence="12" id="KW-1185">Reference proteome</keyword>
<evidence type="ECO:0000256" key="3">
    <source>
        <dbReference type="ARBA" id="ARBA00022448"/>
    </source>
</evidence>
<dbReference type="PANTHER" id="PTHR30489">
    <property type="entry name" value="LIPOPROTEIN-RELEASING SYSTEM TRANSMEMBRANE PROTEIN LOLE"/>
    <property type="match status" value="1"/>
</dbReference>
<dbReference type="Proteomes" id="UP001366060">
    <property type="component" value="Unassembled WGS sequence"/>
</dbReference>
<dbReference type="InterPro" id="IPR003838">
    <property type="entry name" value="ABC3_permease_C"/>
</dbReference>
<dbReference type="PANTHER" id="PTHR30489:SF8">
    <property type="entry name" value="LIPOPROTEIN-RELEASING SYSTEM TRANSMEMBRANE PROTEIN LOLC"/>
    <property type="match status" value="1"/>
</dbReference>
<evidence type="ECO:0000256" key="7">
    <source>
        <dbReference type="ARBA" id="ARBA00023136"/>
    </source>
</evidence>
<feature type="domain" description="MacB-like periplasmic core" evidence="10">
    <location>
        <begin position="27"/>
        <end position="217"/>
    </location>
</feature>
<dbReference type="Pfam" id="PF12704">
    <property type="entry name" value="MacB_PCD"/>
    <property type="match status" value="1"/>
</dbReference>
<keyword evidence="4" id="KW-1003">Cell membrane</keyword>
<reference evidence="11 12" key="1">
    <citation type="submission" date="2024-02" db="EMBL/GenBank/DDBJ databases">
        <title>Bacteria isolated from the canopy kelp, Nereocystis luetkeana.</title>
        <authorList>
            <person name="Pfister C.A."/>
            <person name="Younker I.T."/>
            <person name="Light S.H."/>
        </authorList>
    </citation>
    <scope>NUCLEOTIDE SEQUENCE [LARGE SCALE GENOMIC DNA]</scope>
    <source>
        <strain evidence="11 12">TI.2.07</strain>
    </source>
</reference>
<gene>
    <name evidence="11" type="ORF">V6255_04710</name>
</gene>
<evidence type="ECO:0000313" key="11">
    <source>
        <dbReference type="EMBL" id="MEL0658437.1"/>
    </source>
</evidence>
<evidence type="ECO:0000259" key="9">
    <source>
        <dbReference type="Pfam" id="PF02687"/>
    </source>
</evidence>
<evidence type="ECO:0000256" key="4">
    <source>
        <dbReference type="ARBA" id="ARBA00022475"/>
    </source>
</evidence>
<proteinExistence type="inferred from homology"/>
<comment type="similarity">
    <text evidence="2">Belongs to the ABC-4 integral membrane protein family. LolC/E subfamily.</text>
</comment>
<evidence type="ECO:0000256" key="5">
    <source>
        <dbReference type="ARBA" id="ARBA00022692"/>
    </source>
</evidence>
<keyword evidence="6 8" id="KW-1133">Transmembrane helix</keyword>
<sequence length="408" mass="44788">MFYPLSVFIGLRYTKSKRNNQFVSFVSLFSTGGIILGVLALITVLSVMNGFEGELKQRILGAIPHAKLTNQSQMIDNWQQRIDLIPSDPSVVSIEPMINAEAILQSKTGLQGVKIEGIYPEKYGSKTVQDNIIIGSLDDLKASEYNIIIGDQLANKLGVRLGDKVRVTSTRGVRYTPLGQVPSQRNFTIAGFFNVGSDVDQYLVLMHAEDAARLIRININQVTDLRFYFTEPFAVESWQPPALNDNEIIIDWRSTHGELFAAVKMEKNMIWLLLCLIIAVAAFNILSSSVMVVTDKSAEVAILKTLGIQASTINFIFIIQGAFSGIIGALIGTGLGLLLSTYINEVMTFLGLHLLANASGGARILPVVHEPIQIVSIMFGAMFLSLLATLYPAYRAGKVSPVEALRYE</sequence>
<name>A0ABU9H989_9GAMM</name>
<accession>A0ABU9H989</accession>
<keyword evidence="7 8" id="KW-0472">Membrane</keyword>
<protein>
    <submittedName>
        <fullName evidence="11">Lipoprotein-releasing ABC transporter permease subunit</fullName>
    </submittedName>
</protein>
<dbReference type="EMBL" id="JBAKBA010000007">
    <property type="protein sequence ID" value="MEL0658437.1"/>
    <property type="molecule type" value="Genomic_DNA"/>
</dbReference>
<feature type="transmembrane region" description="Helical" evidence="8">
    <location>
        <begin position="313"/>
        <end position="339"/>
    </location>
</feature>
<keyword evidence="5 8" id="KW-0812">Transmembrane</keyword>
<evidence type="ECO:0000256" key="2">
    <source>
        <dbReference type="ARBA" id="ARBA00005236"/>
    </source>
</evidence>
<dbReference type="RefSeq" id="WP_341627094.1">
    <property type="nucleotide sequence ID" value="NZ_JBAKBA010000007.1"/>
</dbReference>
<evidence type="ECO:0000256" key="1">
    <source>
        <dbReference type="ARBA" id="ARBA00004651"/>
    </source>
</evidence>
<dbReference type="InterPro" id="IPR051447">
    <property type="entry name" value="Lipoprotein-release_system"/>
</dbReference>
<evidence type="ECO:0000259" key="10">
    <source>
        <dbReference type="Pfam" id="PF12704"/>
    </source>
</evidence>
<evidence type="ECO:0000313" key="12">
    <source>
        <dbReference type="Proteomes" id="UP001366060"/>
    </source>
</evidence>
<evidence type="ECO:0000256" key="6">
    <source>
        <dbReference type="ARBA" id="ARBA00022989"/>
    </source>
</evidence>
<comment type="subcellular location">
    <subcellularLocation>
        <location evidence="1">Cell membrane</location>
        <topology evidence="1">Multi-pass membrane protein</topology>
    </subcellularLocation>
</comment>